<keyword evidence="3" id="KW-1185">Reference proteome</keyword>
<protein>
    <submittedName>
        <fullName evidence="2">Uncharacterized protein</fullName>
    </submittedName>
</protein>
<feature type="coiled-coil region" evidence="1">
    <location>
        <begin position="164"/>
        <end position="205"/>
    </location>
</feature>
<dbReference type="GeneID" id="20655496"/>
<reference evidence="2 3" key="1">
    <citation type="journal article" date="2006" name="Science">
        <title>Phytophthora genome sequences uncover evolutionary origins and mechanisms of pathogenesis.</title>
        <authorList>
            <person name="Tyler B.M."/>
            <person name="Tripathy S."/>
            <person name="Zhang X."/>
            <person name="Dehal P."/>
            <person name="Jiang R.H."/>
            <person name="Aerts A."/>
            <person name="Arredondo F.D."/>
            <person name="Baxter L."/>
            <person name="Bensasson D."/>
            <person name="Beynon J.L."/>
            <person name="Chapman J."/>
            <person name="Damasceno C.M."/>
            <person name="Dorrance A.E."/>
            <person name="Dou D."/>
            <person name="Dickerman A.W."/>
            <person name="Dubchak I.L."/>
            <person name="Garbelotto M."/>
            <person name="Gijzen M."/>
            <person name="Gordon S.G."/>
            <person name="Govers F."/>
            <person name="Grunwald N.J."/>
            <person name="Huang W."/>
            <person name="Ivors K.L."/>
            <person name="Jones R.W."/>
            <person name="Kamoun S."/>
            <person name="Krampis K."/>
            <person name="Lamour K.H."/>
            <person name="Lee M.K."/>
            <person name="McDonald W.H."/>
            <person name="Medina M."/>
            <person name="Meijer H.J."/>
            <person name="Nordberg E.K."/>
            <person name="Maclean D.J."/>
            <person name="Ospina-Giraldo M.D."/>
            <person name="Morris P.F."/>
            <person name="Phuntumart V."/>
            <person name="Putnam N.H."/>
            <person name="Rash S."/>
            <person name="Rose J.K."/>
            <person name="Sakihama Y."/>
            <person name="Salamov A.A."/>
            <person name="Savidor A."/>
            <person name="Scheuring C.F."/>
            <person name="Smith B.M."/>
            <person name="Sobral B.W."/>
            <person name="Terry A."/>
            <person name="Torto-Alalibo T.A."/>
            <person name="Win J."/>
            <person name="Xu Z."/>
            <person name="Zhang H."/>
            <person name="Grigoriev I.V."/>
            <person name="Rokhsar D.S."/>
            <person name="Boore J.L."/>
        </authorList>
    </citation>
    <scope>NUCLEOTIDE SEQUENCE [LARGE SCALE GENOMIC DNA]</scope>
    <source>
        <strain evidence="2 3">P6497</strain>
    </source>
</reference>
<sequence length="336" mass="37453">MEAVEDARGYTAFGSAPSPTYRFKTSSKTNKISIWLENLQSKQQWSTGYLVENDYVTVTNRIPGASSGDYISVSNLRMHVRSKVEQNIVSPLCRYGQLFEGTLRYLMDKECLKNADDAGKIGRRLTDQEGGAVQLELSVKLRALGSAWLAQYVFLLKPVPLDRIDIVGAQLRDAEDQVAEMKTKLRGLEEQVVMAEAKLRQMEEKLAEGPKEVMHLYVVSTNVKKLNDKGLIIWDDDKLEHFQFTGDRGGIRILVPGWYVLNLTVHLRPQSNGGTVNLRNNNCRIQCSQVPSGAKVNTSASFGRTIRFDKGDTIDVTLTKSPTHVGANMSLAKLAD</sequence>
<dbReference type="InParanoid" id="G4YXM1"/>
<dbReference type="KEGG" id="psoj:PHYSODRAFT_482411"/>
<accession>G4YXM1</accession>
<organism evidence="2 3">
    <name type="scientific">Phytophthora sojae (strain P6497)</name>
    <name type="common">Soybean stem and root rot agent</name>
    <name type="synonym">Phytophthora megasperma f. sp. glycines</name>
    <dbReference type="NCBI Taxonomy" id="1094619"/>
    <lineage>
        <taxon>Eukaryota</taxon>
        <taxon>Sar</taxon>
        <taxon>Stramenopiles</taxon>
        <taxon>Oomycota</taxon>
        <taxon>Peronosporomycetes</taxon>
        <taxon>Peronosporales</taxon>
        <taxon>Peronosporaceae</taxon>
        <taxon>Phytophthora</taxon>
    </lineage>
</organism>
<dbReference type="Proteomes" id="UP000002640">
    <property type="component" value="Unassembled WGS sequence"/>
</dbReference>
<gene>
    <name evidence="2" type="ORF">PHYSODRAFT_482411</name>
</gene>
<dbReference type="AlphaFoldDB" id="G4YXM1"/>
<dbReference type="EMBL" id="JH159152">
    <property type="protein sequence ID" value="EGZ24510.1"/>
    <property type="molecule type" value="Genomic_DNA"/>
</dbReference>
<evidence type="ECO:0000313" key="3">
    <source>
        <dbReference type="Proteomes" id="UP000002640"/>
    </source>
</evidence>
<evidence type="ECO:0000313" key="2">
    <source>
        <dbReference type="EMBL" id="EGZ24510.1"/>
    </source>
</evidence>
<evidence type="ECO:0000256" key="1">
    <source>
        <dbReference type="SAM" id="Coils"/>
    </source>
</evidence>
<name>G4YXM1_PHYSP</name>
<keyword evidence="1" id="KW-0175">Coiled coil</keyword>
<proteinExistence type="predicted"/>
<dbReference type="RefSeq" id="XP_009519798.1">
    <property type="nucleotide sequence ID" value="XM_009521503.1"/>
</dbReference>